<organism evidence="6 7">
    <name type="scientific">Candidatus Magnetominusculus xianensis</name>
    <dbReference type="NCBI Taxonomy" id="1748249"/>
    <lineage>
        <taxon>Bacteria</taxon>
        <taxon>Pseudomonadati</taxon>
        <taxon>Nitrospirota</taxon>
        <taxon>Nitrospiria</taxon>
        <taxon>Nitrospirales</taxon>
        <taxon>Nitrospiraceae</taxon>
        <taxon>Candidatus Magnetominusculus</taxon>
    </lineage>
</organism>
<dbReference type="PRINTS" id="PR01021">
    <property type="entry name" value="OMPADOMAIN"/>
</dbReference>
<proteinExistence type="predicted"/>
<dbReference type="InterPro" id="IPR050330">
    <property type="entry name" value="Bact_OuterMem_StrucFunc"/>
</dbReference>
<evidence type="ECO:0000256" key="1">
    <source>
        <dbReference type="ARBA" id="ARBA00004442"/>
    </source>
</evidence>
<evidence type="ECO:0000313" key="6">
    <source>
        <dbReference type="EMBL" id="KWT91003.1"/>
    </source>
</evidence>
<evidence type="ECO:0000256" key="3">
    <source>
        <dbReference type="ARBA" id="ARBA00023237"/>
    </source>
</evidence>
<keyword evidence="2 4" id="KW-0472">Membrane</keyword>
<dbReference type="Gene3D" id="3.30.1330.60">
    <property type="entry name" value="OmpA-like domain"/>
    <property type="match status" value="1"/>
</dbReference>
<reference evidence="6 7" key="1">
    <citation type="submission" date="2015-11" db="EMBL/GenBank/DDBJ databases">
        <authorList>
            <person name="Lin W."/>
        </authorList>
    </citation>
    <scope>NUCLEOTIDE SEQUENCE [LARGE SCALE GENOMIC DNA]</scope>
    <source>
        <strain evidence="6 7">HCH-1</strain>
    </source>
</reference>
<name>A0ABR5SIC0_9BACT</name>
<comment type="caution">
    <text evidence="6">The sequence shown here is derived from an EMBL/GenBank/DDBJ whole genome shotgun (WGS) entry which is preliminary data.</text>
</comment>
<dbReference type="SUPFAM" id="SSF103088">
    <property type="entry name" value="OmpA-like"/>
    <property type="match status" value="1"/>
</dbReference>
<evidence type="ECO:0000259" key="5">
    <source>
        <dbReference type="PROSITE" id="PS51123"/>
    </source>
</evidence>
<dbReference type="PROSITE" id="PS51257">
    <property type="entry name" value="PROKAR_LIPOPROTEIN"/>
    <property type="match status" value="1"/>
</dbReference>
<keyword evidence="3" id="KW-0998">Cell outer membrane</keyword>
<comment type="subcellular location">
    <subcellularLocation>
        <location evidence="1">Cell outer membrane</location>
    </subcellularLocation>
</comment>
<dbReference type="RefSeq" id="WP_236861522.1">
    <property type="nucleotide sequence ID" value="NZ_LNQR01000033.1"/>
</dbReference>
<dbReference type="CDD" id="cd07185">
    <property type="entry name" value="OmpA_C-like"/>
    <property type="match status" value="1"/>
</dbReference>
<evidence type="ECO:0000256" key="4">
    <source>
        <dbReference type="PROSITE-ProRule" id="PRU00473"/>
    </source>
</evidence>
<keyword evidence="7" id="KW-1185">Reference proteome</keyword>
<dbReference type="InterPro" id="IPR006664">
    <property type="entry name" value="OMP_bac"/>
</dbReference>
<protein>
    <submittedName>
        <fullName evidence="6">Outer membrane protein</fullName>
    </submittedName>
</protein>
<sequence>MNSVVRKMFMLLLPVIALAFTGCAGLEFAPKRATWYYHPELPAADRAVAKAQADGKDKECPKEFNAAAKMRDDAYDVYLSCKTQEGIDMAKKAVEMVNALCPKPPAPTPCPTCEPPAPKPTPEKAAEKEVAVIRIVNFDFDKYNIKKVFKPELDMAAQIIKKYPNPSITIDGYTDNKGSFKYNMKLSIKRAEAAKAALVKNGIDGNKIKTVGHSYNDPIADNKTKEGRAKNRRAEIHIVGK</sequence>
<dbReference type="PROSITE" id="PS51123">
    <property type="entry name" value="OMPA_2"/>
    <property type="match status" value="1"/>
</dbReference>
<evidence type="ECO:0000256" key="2">
    <source>
        <dbReference type="ARBA" id="ARBA00023136"/>
    </source>
</evidence>
<dbReference type="EMBL" id="LNQR01000033">
    <property type="protein sequence ID" value="KWT91003.1"/>
    <property type="molecule type" value="Genomic_DNA"/>
</dbReference>
<dbReference type="PANTHER" id="PTHR30329:SF21">
    <property type="entry name" value="LIPOPROTEIN YIAD-RELATED"/>
    <property type="match status" value="1"/>
</dbReference>
<gene>
    <name evidence="6" type="ORF">ASN18_0950</name>
</gene>
<accession>A0ABR5SIC0</accession>
<dbReference type="PANTHER" id="PTHR30329">
    <property type="entry name" value="STATOR ELEMENT OF FLAGELLAR MOTOR COMPLEX"/>
    <property type="match status" value="1"/>
</dbReference>
<dbReference type="InterPro" id="IPR006665">
    <property type="entry name" value="OmpA-like"/>
</dbReference>
<feature type="domain" description="OmpA-like" evidence="5">
    <location>
        <begin position="125"/>
        <end position="241"/>
    </location>
</feature>
<dbReference type="Proteomes" id="UP000060487">
    <property type="component" value="Unassembled WGS sequence"/>
</dbReference>
<dbReference type="InterPro" id="IPR036737">
    <property type="entry name" value="OmpA-like_sf"/>
</dbReference>
<dbReference type="Pfam" id="PF00691">
    <property type="entry name" value="OmpA"/>
    <property type="match status" value="1"/>
</dbReference>
<evidence type="ECO:0000313" key="7">
    <source>
        <dbReference type="Proteomes" id="UP000060487"/>
    </source>
</evidence>